<protein>
    <submittedName>
        <fullName evidence="1">Uncharacterized protein</fullName>
    </submittedName>
</protein>
<dbReference type="Proteomes" id="UP000499080">
    <property type="component" value="Unassembled WGS sequence"/>
</dbReference>
<reference evidence="1 2" key="1">
    <citation type="journal article" date="2019" name="Sci. Rep.">
        <title>Orb-weaving spider Araneus ventricosus genome elucidates the spidroin gene catalogue.</title>
        <authorList>
            <person name="Kono N."/>
            <person name="Nakamura H."/>
            <person name="Ohtoshi R."/>
            <person name="Moran D.A.P."/>
            <person name="Shinohara A."/>
            <person name="Yoshida Y."/>
            <person name="Fujiwara M."/>
            <person name="Mori M."/>
            <person name="Tomita M."/>
            <person name="Arakawa K."/>
        </authorList>
    </citation>
    <scope>NUCLEOTIDE SEQUENCE [LARGE SCALE GENOMIC DNA]</scope>
</reference>
<evidence type="ECO:0000313" key="1">
    <source>
        <dbReference type="EMBL" id="GBM76496.1"/>
    </source>
</evidence>
<keyword evidence="2" id="KW-1185">Reference proteome</keyword>
<proteinExistence type="predicted"/>
<sequence length="140" mass="16170">MNVYGSSDTSHAKPFLNSQLRRSDGYPFSVELRRDYPYPRPLMAETVIGHKAIAWWKEVTPQADVIEFLANPHELGGPCSWKDEDLSCGRGEKRDLIFHRRSSLDRIPIIGSLFQCWIFGSVFQSNWVPCDQLCSYEKHH</sequence>
<name>A0A4Y2IHP8_ARAVE</name>
<dbReference type="EMBL" id="BGPR01002627">
    <property type="protein sequence ID" value="GBM76496.1"/>
    <property type="molecule type" value="Genomic_DNA"/>
</dbReference>
<dbReference type="AlphaFoldDB" id="A0A4Y2IHP8"/>
<accession>A0A4Y2IHP8</accession>
<evidence type="ECO:0000313" key="2">
    <source>
        <dbReference type="Proteomes" id="UP000499080"/>
    </source>
</evidence>
<comment type="caution">
    <text evidence="1">The sequence shown here is derived from an EMBL/GenBank/DDBJ whole genome shotgun (WGS) entry which is preliminary data.</text>
</comment>
<organism evidence="1 2">
    <name type="scientific">Araneus ventricosus</name>
    <name type="common">Orbweaver spider</name>
    <name type="synonym">Epeira ventricosa</name>
    <dbReference type="NCBI Taxonomy" id="182803"/>
    <lineage>
        <taxon>Eukaryota</taxon>
        <taxon>Metazoa</taxon>
        <taxon>Ecdysozoa</taxon>
        <taxon>Arthropoda</taxon>
        <taxon>Chelicerata</taxon>
        <taxon>Arachnida</taxon>
        <taxon>Araneae</taxon>
        <taxon>Araneomorphae</taxon>
        <taxon>Entelegynae</taxon>
        <taxon>Araneoidea</taxon>
        <taxon>Araneidae</taxon>
        <taxon>Araneus</taxon>
    </lineage>
</organism>
<gene>
    <name evidence="1" type="ORF">AVEN_102287_1</name>
</gene>